<protein>
    <recommendedName>
        <fullName evidence="5">Elongator complex protein 4</fullName>
    </recommendedName>
</protein>
<dbReference type="PANTHER" id="PTHR12896:SF1">
    <property type="entry name" value="ELONGATOR COMPLEX PROTEIN 4"/>
    <property type="match status" value="1"/>
</dbReference>
<feature type="region of interest" description="Disordered" evidence="9">
    <location>
        <begin position="1"/>
        <end position="26"/>
    </location>
</feature>
<comment type="similarity">
    <text evidence="4">Belongs to the ELP4 family.</text>
</comment>
<feature type="region of interest" description="Disordered" evidence="9">
    <location>
        <begin position="425"/>
        <end position="453"/>
    </location>
</feature>
<comment type="caution">
    <text evidence="10">The sequence shown here is derived from an EMBL/GenBank/DDBJ whole genome shotgun (WGS) entry which is preliminary data.</text>
</comment>
<gene>
    <name evidence="10" type="ORF">FF38_06688</name>
</gene>
<keyword evidence="8" id="KW-0539">Nucleus</keyword>
<dbReference type="CDD" id="cd19494">
    <property type="entry name" value="Elp4"/>
    <property type="match status" value="1"/>
</dbReference>
<keyword evidence="7" id="KW-0819">tRNA processing</keyword>
<dbReference type="GO" id="GO:0033588">
    <property type="term" value="C:elongator holoenzyme complex"/>
    <property type="evidence" value="ECO:0007669"/>
    <property type="project" value="InterPro"/>
</dbReference>
<feature type="compositionally biased region" description="Polar residues" evidence="9">
    <location>
        <begin position="16"/>
        <end position="26"/>
    </location>
</feature>
<feature type="region of interest" description="Disordered" evidence="9">
    <location>
        <begin position="224"/>
        <end position="249"/>
    </location>
</feature>
<dbReference type="GO" id="GO:0005737">
    <property type="term" value="C:cytoplasm"/>
    <property type="evidence" value="ECO:0007669"/>
    <property type="project" value="UniProtKB-SubCell"/>
</dbReference>
<dbReference type="AlphaFoldDB" id="A0A0L0C1M3"/>
<comment type="pathway">
    <text evidence="3">tRNA modification; 5-methoxycarbonylmethyl-2-thiouridine-tRNA biosynthesis.</text>
</comment>
<dbReference type="Proteomes" id="UP000037069">
    <property type="component" value="Unassembled WGS sequence"/>
</dbReference>
<reference evidence="10 11" key="1">
    <citation type="journal article" date="2015" name="Nat. Commun.">
        <title>Lucilia cuprina genome unlocks parasitic fly biology to underpin future interventions.</title>
        <authorList>
            <person name="Anstead C.A."/>
            <person name="Korhonen P.K."/>
            <person name="Young N.D."/>
            <person name="Hall R.S."/>
            <person name="Jex A.R."/>
            <person name="Murali S.C."/>
            <person name="Hughes D.S."/>
            <person name="Lee S.F."/>
            <person name="Perry T."/>
            <person name="Stroehlein A.J."/>
            <person name="Ansell B.R."/>
            <person name="Breugelmans B."/>
            <person name="Hofmann A."/>
            <person name="Qu J."/>
            <person name="Dugan S."/>
            <person name="Lee S.L."/>
            <person name="Chao H."/>
            <person name="Dinh H."/>
            <person name="Han Y."/>
            <person name="Doddapaneni H.V."/>
            <person name="Worley K.C."/>
            <person name="Muzny D.M."/>
            <person name="Ioannidis P."/>
            <person name="Waterhouse R.M."/>
            <person name="Zdobnov E.M."/>
            <person name="James P.J."/>
            <person name="Bagnall N.H."/>
            <person name="Kotze A.C."/>
            <person name="Gibbs R.A."/>
            <person name="Richards S."/>
            <person name="Batterham P."/>
            <person name="Gasser R.B."/>
        </authorList>
    </citation>
    <scope>NUCLEOTIDE SEQUENCE [LARGE SCALE GENOMIC DNA]</scope>
    <source>
        <strain evidence="10 11">LS</strain>
        <tissue evidence="10">Full body</tissue>
    </source>
</reference>
<evidence type="ECO:0000256" key="5">
    <source>
        <dbReference type="ARBA" id="ARBA00020265"/>
    </source>
</evidence>
<dbReference type="OrthoDB" id="289162at2759"/>
<dbReference type="GO" id="GO:0008023">
    <property type="term" value="C:transcription elongation factor complex"/>
    <property type="evidence" value="ECO:0007669"/>
    <property type="project" value="TreeGrafter"/>
</dbReference>
<evidence type="ECO:0000313" key="10">
    <source>
        <dbReference type="EMBL" id="KNC26161.1"/>
    </source>
</evidence>
<evidence type="ECO:0000256" key="4">
    <source>
        <dbReference type="ARBA" id="ARBA00007573"/>
    </source>
</evidence>
<keyword evidence="6" id="KW-0963">Cytoplasm</keyword>
<dbReference type="EMBL" id="JRES01001007">
    <property type="protein sequence ID" value="KNC26161.1"/>
    <property type="molecule type" value="Genomic_DNA"/>
</dbReference>
<dbReference type="PANTHER" id="PTHR12896">
    <property type="entry name" value="PAX6 NEIGHBOR PROTEIN PAXNEB"/>
    <property type="match status" value="1"/>
</dbReference>
<dbReference type="InterPro" id="IPR008728">
    <property type="entry name" value="Elongator_complex_protein_4"/>
</dbReference>
<evidence type="ECO:0000256" key="6">
    <source>
        <dbReference type="ARBA" id="ARBA00022490"/>
    </source>
</evidence>
<evidence type="ECO:0000256" key="1">
    <source>
        <dbReference type="ARBA" id="ARBA00004123"/>
    </source>
</evidence>
<sequence>MSSFRKRVVRRPIPGTRTSPQTGQVITSSGNPSLDVILGGGLPIGSICLIEEDKFVTYSKVLAKYFMAEGILSKQTIFLGSLDDTPKELIKKLPQACEAPAEEENPEAAKNGLRIAWRYNDLPMVNSEQTTEKIGHNFNLMEYMDPNILGLAQTVTWSDNPLDNDIVVNQDEDEDGWDLKDPGNDFENDATYVMDSSKEIELENSKNNSTPNPALCLDDKPEAAVEDKNATGSTETSASSSMPTPPSPLCKPQAETQIFTNNKYFRLLKEVHNLLSDDKFHSGGFLVKRSLCRVCITSLGSPQWYDENFGEDLLKFLTILRAAVRSSVSVCFITMPMHLVAKYDDTLVSKIRNLVDYAIELESFAGSDKETNPAFKEYNGLFQLRKIAAINTLSAYMPETTDLAFKLKRKKFVIEKLHLPPELQDDSAAKEDVKPTLSCGSNISPNPNVSLDF</sequence>
<dbReference type="UniPathway" id="UPA00988"/>
<evidence type="ECO:0000256" key="3">
    <source>
        <dbReference type="ARBA" id="ARBA00005043"/>
    </source>
</evidence>
<feature type="compositionally biased region" description="Basic residues" evidence="9">
    <location>
        <begin position="1"/>
        <end position="10"/>
    </location>
</feature>
<dbReference type="STRING" id="7375.A0A0L0C1M3"/>
<evidence type="ECO:0000256" key="7">
    <source>
        <dbReference type="ARBA" id="ARBA00022694"/>
    </source>
</evidence>
<comment type="subcellular location">
    <subcellularLocation>
        <location evidence="2">Cytoplasm</location>
    </subcellularLocation>
    <subcellularLocation>
        <location evidence="1">Nucleus</location>
    </subcellularLocation>
</comment>
<evidence type="ECO:0000256" key="8">
    <source>
        <dbReference type="ARBA" id="ARBA00023242"/>
    </source>
</evidence>
<name>A0A0L0C1M3_LUCCU</name>
<dbReference type="Gene3D" id="3.40.50.300">
    <property type="entry name" value="P-loop containing nucleotide triphosphate hydrolases"/>
    <property type="match status" value="1"/>
</dbReference>
<proteinExistence type="inferred from homology"/>
<dbReference type="InterPro" id="IPR027417">
    <property type="entry name" value="P-loop_NTPase"/>
</dbReference>
<feature type="compositionally biased region" description="Low complexity" evidence="9">
    <location>
        <begin position="231"/>
        <end position="242"/>
    </location>
</feature>
<keyword evidence="11" id="KW-1185">Reference proteome</keyword>
<dbReference type="GO" id="GO:0002098">
    <property type="term" value="P:tRNA wobble uridine modification"/>
    <property type="evidence" value="ECO:0007669"/>
    <property type="project" value="InterPro"/>
</dbReference>
<dbReference type="OMA" id="NTTMWDD"/>
<feature type="compositionally biased region" description="Polar residues" evidence="9">
    <location>
        <begin position="438"/>
        <end position="453"/>
    </location>
</feature>
<organism evidence="10 11">
    <name type="scientific">Lucilia cuprina</name>
    <name type="common">Green bottle fly</name>
    <name type="synonym">Australian sheep blowfly</name>
    <dbReference type="NCBI Taxonomy" id="7375"/>
    <lineage>
        <taxon>Eukaryota</taxon>
        <taxon>Metazoa</taxon>
        <taxon>Ecdysozoa</taxon>
        <taxon>Arthropoda</taxon>
        <taxon>Hexapoda</taxon>
        <taxon>Insecta</taxon>
        <taxon>Pterygota</taxon>
        <taxon>Neoptera</taxon>
        <taxon>Endopterygota</taxon>
        <taxon>Diptera</taxon>
        <taxon>Brachycera</taxon>
        <taxon>Muscomorpha</taxon>
        <taxon>Oestroidea</taxon>
        <taxon>Calliphoridae</taxon>
        <taxon>Luciliinae</taxon>
        <taxon>Lucilia</taxon>
    </lineage>
</organism>
<dbReference type="Pfam" id="PF05625">
    <property type="entry name" value="PAXNEB"/>
    <property type="match status" value="1"/>
</dbReference>
<evidence type="ECO:0000256" key="2">
    <source>
        <dbReference type="ARBA" id="ARBA00004496"/>
    </source>
</evidence>
<evidence type="ECO:0000256" key="9">
    <source>
        <dbReference type="SAM" id="MobiDB-lite"/>
    </source>
</evidence>
<evidence type="ECO:0000313" key="11">
    <source>
        <dbReference type="Proteomes" id="UP000037069"/>
    </source>
</evidence>
<accession>A0A0L0C1M3</accession>